<dbReference type="SMART" id="SM00267">
    <property type="entry name" value="GGDEF"/>
    <property type="match status" value="1"/>
</dbReference>
<dbReference type="Gene3D" id="3.30.70.270">
    <property type="match status" value="1"/>
</dbReference>
<dbReference type="GO" id="GO:0046872">
    <property type="term" value="F:metal ion binding"/>
    <property type="evidence" value="ECO:0007669"/>
    <property type="project" value="UniProtKB-KW"/>
</dbReference>
<feature type="domain" description="GGDEF" evidence="6">
    <location>
        <begin position="239"/>
        <end position="372"/>
    </location>
</feature>
<evidence type="ECO:0000256" key="3">
    <source>
        <dbReference type="ARBA" id="ARBA00022723"/>
    </source>
</evidence>
<evidence type="ECO:0000313" key="10">
    <source>
        <dbReference type="Proteomes" id="UP001318760"/>
    </source>
</evidence>
<dbReference type="Gene3D" id="1.20.120.50">
    <property type="entry name" value="Hemerythrin-like"/>
    <property type="match status" value="1"/>
</dbReference>
<keyword evidence="3" id="KW-0479">Metal-binding</keyword>
<dbReference type="SUPFAM" id="SSF55073">
    <property type="entry name" value="Nucleotide cyclase"/>
    <property type="match status" value="1"/>
</dbReference>
<comment type="caution">
    <text evidence="8">The sequence shown here is derived from an EMBL/GenBank/DDBJ whole genome shotgun (WGS) entry which is preliminary data.</text>
</comment>
<sequence length="372" mass="42970">MGQVFFTWGKEFATNIEIVDIEHKYLVDIVNNLGNKLSKPTTTDQEIKNILVELIEYSKYHFAHEESIMQKSNIDKRHVKQHLAAHKNFIKEISLQEQKLGKKYNKENVKKLLDFLIQWLTFHILGIDKNLATQIHLIELGCDPKDAYIQLDDTNKEQVTTLLRSFNNIVNVLMKYNEELLVLKKSLEEKVESRTKELVNMNLMLESIAMKDQLTGIANRHKAMLTLDKLIKKFQKTGEKFSIIMLDIDNFKFINDTYGHDAGDRVMVAFADTLQHNIRNDDMACRLGGDEFLIICPKTDKIGCYQFATKIHKAILQIRINFHSSCWYGSTSIGISTYDNKELTKEGLIKIADNGVYQAKKQGKNRVCCFDI</sequence>
<dbReference type="PANTHER" id="PTHR45138:SF9">
    <property type="entry name" value="DIGUANYLATE CYCLASE DGCM-RELATED"/>
    <property type="match status" value="1"/>
</dbReference>
<evidence type="ECO:0000259" key="6">
    <source>
        <dbReference type="PROSITE" id="PS50887"/>
    </source>
</evidence>
<dbReference type="PANTHER" id="PTHR45138">
    <property type="entry name" value="REGULATORY COMPONENTS OF SENSORY TRANSDUCTION SYSTEM"/>
    <property type="match status" value="1"/>
</dbReference>
<dbReference type="EC" id="2.7.7.65" evidence="2"/>
<dbReference type="InterPro" id="IPR035938">
    <property type="entry name" value="Hemerythrin-like_sf"/>
</dbReference>
<gene>
    <name evidence="7" type="ORF">CCAL12919_03370</name>
    <name evidence="8" type="ORF">CCAL9337_03255</name>
</gene>
<evidence type="ECO:0000256" key="1">
    <source>
        <dbReference type="ARBA" id="ARBA00010587"/>
    </source>
</evidence>
<dbReference type="Pfam" id="PF00990">
    <property type="entry name" value="GGDEF"/>
    <property type="match status" value="1"/>
</dbReference>
<evidence type="ECO:0000313" key="7">
    <source>
        <dbReference type="EMBL" id="MBE2986172.1"/>
    </source>
</evidence>
<dbReference type="InterPro" id="IPR012827">
    <property type="entry name" value="Hemerythrin_metal-bd"/>
</dbReference>
<evidence type="ECO:0000313" key="8">
    <source>
        <dbReference type="EMBL" id="MBE3607745.1"/>
    </source>
</evidence>
<dbReference type="InterPro" id="IPR050469">
    <property type="entry name" value="Diguanylate_Cyclase"/>
</dbReference>
<dbReference type="GO" id="GO:0043709">
    <property type="term" value="P:cell adhesion involved in single-species biofilm formation"/>
    <property type="evidence" value="ECO:0007669"/>
    <property type="project" value="TreeGrafter"/>
</dbReference>
<protein>
    <recommendedName>
        <fullName evidence="2">diguanylate cyclase</fullName>
        <ecNumber evidence="2">2.7.7.65</ecNumber>
    </recommendedName>
</protein>
<dbReference type="NCBIfam" id="NF033749">
    <property type="entry name" value="bact_hemeryth"/>
    <property type="match status" value="1"/>
</dbReference>
<dbReference type="InterPro" id="IPR000160">
    <property type="entry name" value="GGDEF_dom"/>
</dbReference>
<dbReference type="NCBIfam" id="TIGR02481">
    <property type="entry name" value="hemeryth_dom"/>
    <property type="match status" value="1"/>
</dbReference>
<dbReference type="CDD" id="cd12107">
    <property type="entry name" value="Hemerythrin"/>
    <property type="match status" value="1"/>
</dbReference>
<dbReference type="NCBIfam" id="TIGR00254">
    <property type="entry name" value="GGDEF"/>
    <property type="match status" value="1"/>
</dbReference>
<keyword evidence="4" id="KW-0408">Iron</keyword>
<comment type="similarity">
    <text evidence="1">Belongs to the hemerythrin family.</text>
</comment>
<dbReference type="CDD" id="cd01949">
    <property type="entry name" value="GGDEF"/>
    <property type="match status" value="1"/>
</dbReference>
<reference evidence="8 9" key="1">
    <citation type="submission" date="2015-08" db="EMBL/GenBank/DDBJ databases">
        <title>Comparative genomics of the Campylobacter concisus group.</title>
        <authorList>
            <person name="Yee E."/>
            <person name="Chapman M.H."/>
            <person name="Huynh S."/>
            <person name="Bono J.L."/>
            <person name="On S.L."/>
            <person name="St Leger J."/>
            <person name="Foster G."/>
            <person name="Parker C.T."/>
            <person name="Miller W.G."/>
        </authorList>
    </citation>
    <scope>NUCLEOTIDE SEQUENCE [LARGE SCALE GENOMIC DNA]</scope>
    <source>
        <strain evidence="8 9">RM9337</strain>
    </source>
</reference>
<dbReference type="PROSITE" id="PS50887">
    <property type="entry name" value="GGDEF"/>
    <property type="match status" value="1"/>
</dbReference>
<dbReference type="EMBL" id="JADBHS010000004">
    <property type="protein sequence ID" value="MBE2986172.1"/>
    <property type="molecule type" value="Genomic_DNA"/>
</dbReference>
<dbReference type="GO" id="GO:0005886">
    <property type="term" value="C:plasma membrane"/>
    <property type="evidence" value="ECO:0007669"/>
    <property type="project" value="TreeGrafter"/>
</dbReference>
<reference evidence="7 10" key="2">
    <citation type="submission" date="2020-10" db="EMBL/GenBank/DDBJ databases">
        <title>Campylobacter californiensis sp. nov. isolated from cattle and feral swine in California.</title>
        <authorList>
            <person name="Miller W.G."/>
        </authorList>
    </citation>
    <scope>NUCLEOTIDE SEQUENCE [LARGE SCALE GENOMIC DNA]</scope>
    <source>
        <strain evidence="7 10">RM12919</strain>
    </source>
</reference>
<accession>A0AAW3ZRX5</accession>
<evidence type="ECO:0000313" key="9">
    <source>
        <dbReference type="Proteomes" id="UP000650616"/>
    </source>
</evidence>
<proteinExistence type="inferred from homology"/>
<name>A0AAW3ZRX5_9BACT</name>
<evidence type="ECO:0000256" key="5">
    <source>
        <dbReference type="ARBA" id="ARBA00034247"/>
    </source>
</evidence>
<dbReference type="SUPFAM" id="SSF47188">
    <property type="entry name" value="Hemerythrin-like"/>
    <property type="match status" value="1"/>
</dbReference>
<dbReference type="Proteomes" id="UP001318760">
    <property type="component" value="Unassembled WGS sequence"/>
</dbReference>
<keyword evidence="9" id="KW-1185">Reference proteome</keyword>
<dbReference type="InterPro" id="IPR043128">
    <property type="entry name" value="Rev_trsase/Diguanyl_cyclase"/>
</dbReference>
<dbReference type="Pfam" id="PF01814">
    <property type="entry name" value="Hemerythrin"/>
    <property type="match status" value="1"/>
</dbReference>
<evidence type="ECO:0000256" key="2">
    <source>
        <dbReference type="ARBA" id="ARBA00012528"/>
    </source>
</evidence>
<dbReference type="GO" id="GO:1902201">
    <property type="term" value="P:negative regulation of bacterial-type flagellum-dependent cell motility"/>
    <property type="evidence" value="ECO:0007669"/>
    <property type="project" value="TreeGrafter"/>
</dbReference>
<organism evidence="8 9">
    <name type="scientific">Campylobacter californiensis</name>
    <dbReference type="NCBI Taxonomy" id="1032243"/>
    <lineage>
        <taxon>Bacteria</taxon>
        <taxon>Pseudomonadati</taxon>
        <taxon>Campylobacterota</taxon>
        <taxon>Epsilonproteobacteria</taxon>
        <taxon>Campylobacterales</taxon>
        <taxon>Campylobacteraceae</taxon>
        <taxon>Campylobacter</taxon>
    </lineage>
</organism>
<dbReference type="RefSeq" id="WP_170015738.1">
    <property type="nucleotide sequence ID" value="NZ_CP012545.1"/>
</dbReference>
<comment type="catalytic activity">
    <reaction evidence="5">
        <text>2 GTP = 3',3'-c-di-GMP + 2 diphosphate</text>
        <dbReference type="Rhea" id="RHEA:24898"/>
        <dbReference type="ChEBI" id="CHEBI:33019"/>
        <dbReference type="ChEBI" id="CHEBI:37565"/>
        <dbReference type="ChEBI" id="CHEBI:58805"/>
        <dbReference type="EC" id="2.7.7.65"/>
    </reaction>
</comment>
<dbReference type="InterPro" id="IPR029787">
    <property type="entry name" value="Nucleotide_cyclase"/>
</dbReference>
<dbReference type="Proteomes" id="UP000650616">
    <property type="component" value="Unassembled WGS sequence"/>
</dbReference>
<dbReference type="AlphaFoldDB" id="A0AAW3ZRX5"/>
<dbReference type="InterPro" id="IPR012312">
    <property type="entry name" value="Hemerythrin-like"/>
</dbReference>
<dbReference type="FunFam" id="3.30.70.270:FF:000001">
    <property type="entry name" value="Diguanylate cyclase domain protein"/>
    <property type="match status" value="1"/>
</dbReference>
<evidence type="ECO:0000256" key="4">
    <source>
        <dbReference type="ARBA" id="ARBA00023004"/>
    </source>
</evidence>
<dbReference type="EMBL" id="LIWG01000002">
    <property type="protein sequence ID" value="MBE3607745.1"/>
    <property type="molecule type" value="Genomic_DNA"/>
</dbReference>
<dbReference type="GO" id="GO:0052621">
    <property type="term" value="F:diguanylate cyclase activity"/>
    <property type="evidence" value="ECO:0007669"/>
    <property type="project" value="UniProtKB-EC"/>
</dbReference>